<sequence>MVSAKKSSIARCSVAKQRQPYTSHSTVEKPGGASDVLSRSHAEHISASGTASTTSEDENESLSWPRLAVVGVALWFAVFLYSLDQTIVSNAVPAIVGEFKSVDAAGWCGSSYLLTTSAFQLLFGRIYSTFDAKKTLLIAISIFELGSLICAVAPTSNVLIAGRAIAGVGCAGITSGTYVIIGHIFPLRIRPVCISTIAIVFAVAAVLGPVLGGIFTTNLTWRWCFYVNLPFGGFTIGVLCLFLPSLTRPSIADVSFLDKLKKLDLIGLAIHIPAIVSLLLALQWGGSTYTWNDGRIIGLLVMFGILIIAFISFERSKGVEATLPMHVITQRSVAAAVWNAFCNGGVFFLLTYYIPFWLQAIRGSDAASSGIGLLPFVLGVVMMANLVGFLVTKSGYYAPFMICASVLCPIGAGLRTTWTVDTPSSHCIGYQALTGLGIGMGQQLPQVAIQAVLPQKDVPAGASIVVLSMTLSGAIFIAIGQAVLQNELARNLHGAFPNGGIDIARLLNAGASELRSIASPQNVGSVLIAYNAALTGVFRIAAVMSALTIIGSLSIEWKSVKKEEEQR</sequence>
<dbReference type="FunFam" id="1.20.1250.20:FF:000196">
    <property type="entry name" value="MFS toxin efflux pump (AflT)"/>
    <property type="match status" value="1"/>
</dbReference>
<dbReference type="SUPFAM" id="SSF103473">
    <property type="entry name" value="MFS general substrate transporter"/>
    <property type="match status" value="1"/>
</dbReference>
<dbReference type="PANTHER" id="PTHR23501:SF49">
    <property type="entry name" value="MAJOR FACILITATOR SUPERFAMILY (MFS) PROFILE DOMAIN-CONTAINING PROTEIN"/>
    <property type="match status" value="1"/>
</dbReference>
<evidence type="ECO:0000259" key="7">
    <source>
        <dbReference type="PROSITE" id="PS50850"/>
    </source>
</evidence>
<feature type="transmembrane region" description="Helical" evidence="6">
    <location>
        <begin position="296"/>
        <end position="313"/>
    </location>
</feature>
<dbReference type="Gene3D" id="1.20.1250.20">
    <property type="entry name" value="MFS general substrate transporter like domains"/>
    <property type="match status" value="1"/>
</dbReference>
<keyword evidence="8" id="KW-1185">Reference proteome</keyword>
<feature type="domain" description="Major facilitator superfamily (MFS) profile" evidence="7">
    <location>
        <begin position="70"/>
        <end position="560"/>
    </location>
</feature>
<keyword evidence="3 6" id="KW-1133">Transmembrane helix</keyword>
<keyword evidence="4 6" id="KW-0472">Membrane</keyword>
<feature type="transmembrane region" description="Helical" evidence="6">
    <location>
        <begin position="193"/>
        <end position="214"/>
    </location>
</feature>
<feature type="transmembrane region" description="Helical" evidence="6">
    <location>
        <begin position="104"/>
        <end position="123"/>
    </location>
</feature>
<reference evidence="9" key="2">
    <citation type="submission" date="2020-04" db="EMBL/GenBank/DDBJ databases">
        <authorList>
            <consortium name="NCBI Genome Project"/>
        </authorList>
    </citation>
    <scope>NUCLEOTIDE SEQUENCE</scope>
    <source>
        <strain evidence="9">CBS 342.82</strain>
    </source>
</reference>
<dbReference type="InterPro" id="IPR020846">
    <property type="entry name" value="MFS_dom"/>
</dbReference>
<accession>A0A6J3MI31</accession>
<evidence type="ECO:0000256" key="1">
    <source>
        <dbReference type="ARBA" id="ARBA00004141"/>
    </source>
</evidence>
<feature type="transmembrane region" description="Helical" evidence="6">
    <location>
        <begin position="220"/>
        <end position="244"/>
    </location>
</feature>
<feature type="transmembrane region" description="Helical" evidence="6">
    <location>
        <begin position="265"/>
        <end position="284"/>
    </location>
</feature>
<dbReference type="PANTHER" id="PTHR23501">
    <property type="entry name" value="MAJOR FACILITATOR SUPERFAMILY"/>
    <property type="match status" value="1"/>
</dbReference>
<dbReference type="GO" id="GO:0022857">
    <property type="term" value="F:transmembrane transporter activity"/>
    <property type="evidence" value="ECO:0007669"/>
    <property type="project" value="InterPro"/>
</dbReference>
<proteinExistence type="predicted"/>
<reference evidence="9" key="3">
    <citation type="submission" date="2025-08" db="UniProtKB">
        <authorList>
            <consortium name="RefSeq"/>
        </authorList>
    </citation>
    <scope>IDENTIFICATION</scope>
    <source>
        <strain evidence="9">CBS 342.82</strain>
    </source>
</reference>
<dbReference type="CDD" id="cd17502">
    <property type="entry name" value="MFS_Azr1_MDR_like"/>
    <property type="match status" value="1"/>
</dbReference>
<evidence type="ECO:0000256" key="3">
    <source>
        <dbReference type="ARBA" id="ARBA00022989"/>
    </source>
</evidence>
<dbReference type="InterPro" id="IPR036259">
    <property type="entry name" value="MFS_trans_sf"/>
</dbReference>
<dbReference type="RefSeq" id="XP_033464627.1">
    <property type="nucleotide sequence ID" value="XM_033600772.1"/>
</dbReference>
<feature type="transmembrane region" description="Helical" evidence="6">
    <location>
        <begin position="366"/>
        <end position="391"/>
    </location>
</feature>
<evidence type="ECO:0000256" key="4">
    <source>
        <dbReference type="ARBA" id="ARBA00023136"/>
    </source>
</evidence>
<dbReference type="AlphaFoldDB" id="A0A6J3MI31"/>
<reference evidence="9" key="1">
    <citation type="submission" date="2020-01" db="EMBL/GenBank/DDBJ databases">
        <authorList>
            <consortium name="DOE Joint Genome Institute"/>
            <person name="Haridas S."/>
            <person name="Albert R."/>
            <person name="Binder M."/>
            <person name="Bloem J."/>
            <person name="Labutti K."/>
            <person name="Salamov A."/>
            <person name="Andreopoulos B."/>
            <person name="Baker S.E."/>
            <person name="Barry K."/>
            <person name="Bills G."/>
            <person name="Bluhm B.H."/>
            <person name="Cannon C."/>
            <person name="Castanera R."/>
            <person name="Culley D.E."/>
            <person name="Daum C."/>
            <person name="Ezra D."/>
            <person name="Gonzalez J.B."/>
            <person name="Henrissat B."/>
            <person name="Kuo A."/>
            <person name="Liang C."/>
            <person name="Lipzen A."/>
            <person name="Lutzoni F."/>
            <person name="Magnuson J."/>
            <person name="Mondo S."/>
            <person name="Nolan M."/>
            <person name="Ohm R."/>
            <person name="Pangilinan J."/>
            <person name="Park H.-J."/>
            <person name="Ramirez L."/>
            <person name="Alfaro M."/>
            <person name="Sun H."/>
            <person name="Tritt A."/>
            <person name="Yoshinaga Y."/>
            <person name="Zwiers L.-H."/>
            <person name="Turgeon B.G."/>
            <person name="Goodwin S.B."/>
            <person name="Spatafora J.W."/>
            <person name="Crous P.W."/>
            <person name="Grigoriev I.V."/>
        </authorList>
    </citation>
    <scope>NUCLEOTIDE SEQUENCE</scope>
    <source>
        <strain evidence="9">CBS 342.82</strain>
    </source>
</reference>
<feature type="region of interest" description="Disordered" evidence="5">
    <location>
        <begin position="15"/>
        <end position="35"/>
    </location>
</feature>
<feature type="transmembrane region" description="Helical" evidence="6">
    <location>
        <begin position="464"/>
        <end position="484"/>
    </location>
</feature>
<feature type="transmembrane region" description="Helical" evidence="6">
    <location>
        <begin position="135"/>
        <end position="154"/>
    </location>
</feature>
<comment type="subcellular location">
    <subcellularLocation>
        <location evidence="1">Membrane</location>
        <topology evidence="1">Multi-pass membrane protein</topology>
    </subcellularLocation>
</comment>
<dbReference type="OrthoDB" id="10021397at2759"/>
<dbReference type="GeneID" id="54358572"/>
<protein>
    <submittedName>
        <fullName evidence="9">Major facilitator superfamily protein</fullName>
    </submittedName>
</protein>
<dbReference type="Pfam" id="PF07690">
    <property type="entry name" value="MFS_1"/>
    <property type="match status" value="1"/>
</dbReference>
<evidence type="ECO:0000313" key="8">
    <source>
        <dbReference type="Proteomes" id="UP000504637"/>
    </source>
</evidence>
<feature type="transmembrane region" description="Helical" evidence="6">
    <location>
        <begin position="67"/>
        <end position="84"/>
    </location>
</feature>
<dbReference type="PROSITE" id="PS50850">
    <property type="entry name" value="MFS"/>
    <property type="match status" value="1"/>
</dbReference>
<evidence type="ECO:0000256" key="5">
    <source>
        <dbReference type="SAM" id="MobiDB-lite"/>
    </source>
</evidence>
<dbReference type="GO" id="GO:0005886">
    <property type="term" value="C:plasma membrane"/>
    <property type="evidence" value="ECO:0007669"/>
    <property type="project" value="TreeGrafter"/>
</dbReference>
<organism evidence="9">
    <name type="scientific">Dissoconium aciculare CBS 342.82</name>
    <dbReference type="NCBI Taxonomy" id="1314786"/>
    <lineage>
        <taxon>Eukaryota</taxon>
        <taxon>Fungi</taxon>
        <taxon>Dikarya</taxon>
        <taxon>Ascomycota</taxon>
        <taxon>Pezizomycotina</taxon>
        <taxon>Dothideomycetes</taxon>
        <taxon>Dothideomycetidae</taxon>
        <taxon>Mycosphaerellales</taxon>
        <taxon>Dissoconiaceae</taxon>
        <taxon>Dissoconium</taxon>
    </lineage>
</organism>
<evidence type="ECO:0000313" key="9">
    <source>
        <dbReference type="RefSeq" id="XP_033464627.1"/>
    </source>
</evidence>
<name>A0A6J3MI31_9PEZI</name>
<gene>
    <name evidence="9" type="ORF">K489DRAFT_311313</name>
</gene>
<dbReference type="Proteomes" id="UP000504637">
    <property type="component" value="Unplaced"/>
</dbReference>
<keyword evidence="2 6" id="KW-0812">Transmembrane</keyword>
<feature type="transmembrane region" description="Helical" evidence="6">
    <location>
        <begin position="160"/>
        <end position="181"/>
    </location>
</feature>
<evidence type="ECO:0000256" key="6">
    <source>
        <dbReference type="SAM" id="Phobius"/>
    </source>
</evidence>
<dbReference type="InterPro" id="IPR011701">
    <property type="entry name" value="MFS"/>
</dbReference>
<feature type="transmembrane region" description="Helical" evidence="6">
    <location>
        <begin position="333"/>
        <end position="354"/>
    </location>
</feature>
<dbReference type="Gene3D" id="1.20.1720.10">
    <property type="entry name" value="Multidrug resistance protein D"/>
    <property type="match status" value="1"/>
</dbReference>
<evidence type="ECO:0000256" key="2">
    <source>
        <dbReference type="ARBA" id="ARBA00022692"/>
    </source>
</evidence>